<accession>A0A840IP48</accession>
<dbReference type="AlphaFoldDB" id="A0A840IP48"/>
<dbReference type="Proteomes" id="UP000581769">
    <property type="component" value="Unassembled WGS sequence"/>
</dbReference>
<sequence length="164" mass="16570">MKRLLLSALALSGVLVAGCGVQPTGVVPAGPAPAGFGSGRDSTQLTLYFLYDGRLTPVARNQADEVSPDAALKALFRGPSAAESAKGFFSLLPSGSPAVSVDTATSPVTVTVPYSAETLYPNGMNQIVCTTMAALSVSGLASGAYGISVHATDVQLDNLTCGTF</sequence>
<name>A0A840IP48_9PSEU</name>
<evidence type="ECO:0000313" key="2">
    <source>
        <dbReference type="EMBL" id="MBB4682844.1"/>
    </source>
</evidence>
<keyword evidence="1" id="KW-0732">Signal</keyword>
<feature type="signal peptide" evidence="1">
    <location>
        <begin position="1"/>
        <end position="17"/>
    </location>
</feature>
<dbReference type="PROSITE" id="PS51257">
    <property type="entry name" value="PROKAR_LIPOPROTEIN"/>
    <property type="match status" value="1"/>
</dbReference>
<evidence type="ECO:0008006" key="4">
    <source>
        <dbReference type="Google" id="ProtNLM"/>
    </source>
</evidence>
<keyword evidence="3" id="KW-1185">Reference proteome</keyword>
<protein>
    <recommendedName>
        <fullName evidence="4">GerMN domain-containing protein</fullName>
    </recommendedName>
</protein>
<gene>
    <name evidence="2" type="ORF">BJY18_000329</name>
</gene>
<dbReference type="EMBL" id="JACHMG010000001">
    <property type="protein sequence ID" value="MBB4682844.1"/>
    <property type="molecule type" value="Genomic_DNA"/>
</dbReference>
<reference evidence="2 3" key="1">
    <citation type="submission" date="2020-08" db="EMBL/GenBank/DDBJ databases">
        <title>Sequencing the genomes of 1000 actinobacteria strains.</title>
        <authorList>
            <person name="Klenk H.-P."/>
        </authorList>
    </citation>
    <scope>NUCLEOTIDE SEQUENCE [LARGE SCALE GENOMIC DNA]</scope>
    <source>
        <strain evidence="2 3">DSM 45859</strain>
    </source>
</reference>
<evidence type="ECO:0000256" key="1">
    <source>
        <dbReference type="SAM" id="SignalP"/>
    </source>
</evidence>
<comment type="caution">
    <text evidence="2">The sequence shown here is derived from an EMBL/GenBank/DDBJ whole genome shotgun (WGS) entry which is preliminary data.</text>
</comment>
<dbReference type="RefSeq" id="WP_184777031.1">
    <property type="nucleotide sequence ID" value="NZ_JACHMG010000001.1"/>
</dbReference>
<evidence type="ECO:0000313" key="3">
    <source>
        <dbReference type="Proteomes" id="UP000581769"/>
    </source>
</evidence>
<organism evidence="2 3">
    <name type="scientific">Amycolatopsis jiangsuensis</name>
    <dbReference type="NCBI Taxonomy" id="1181879"/>
    <lineage>
        <taxon>Bacteria</taxon>
        <taxon>Bacillati</taxon>
        <taxon>Actinomycetota</taxon>
        <taxon>Actinomycetes</taxon>
        <taxon>Pseudonocardiales</taxon>
        <taxon>Pseudonocardiaceae</taxon>
        <taxon>Amycolatopsis</taxon>
    </lineage>
</organism>
<feature type="chain" id="PRO_5039621881" description="GerMN domain-containing protein" evidence="1">
    <location>
        <begin position="18"/>
        <end position="164"/>
    </location>
</feature>
<proteinExistence type="predicted"/>